<dbReference type="GO" id="GO:0046656">
    <property type="term" value="P:folic acid biosynthetic process"/>
    <property type="evidence" value="ECO:0007669"/>
    <property type="project" value="UniProtKB-KW"/>
</dbReference>
<proteinExistence type="inferred from homology"/>
<keyword evidence="10" id="KW-1185">Reference proteome</keyword>
<evidence type="ECO:0000256" key="7">
    <source>
        <dbReference type="ARBA" id="ARBA00032903"/>
    </source>
</evidence>
<evidence type="ECO:0000256" key="3">
    <source>
        <dbReference type="ARBA" id="ARBA00005708"/>
    </source>
</evidence>
<evidence type="ECO:0000259" key="8">
    <source>
        <dbReference type="SMART" id="SM00905"/>
    </source>
</evidence>
<keyword evidence="5" id="KW-0289">Folate biosynthesis</keyword>
<evidence type="ECO:0000313" key="10">
    <source>
        <dbReference type="Proteomes" id="UP001175261"/>
    </source>
</evidence>
<keyword evidence="6" id="KW-0456">Lyase</keyword>
<name>A0AA39GKE5_SARSR</name>
<dbReference type="InterPro" id="IPR043133">
    <property type="entry name" value="GTP-CH-I_C/QueF"/>
</dbReference>
<gene>
    <name evidence="9" type="ORF">NLU13_3887</name>
</gene>
<dbReference type="Proteomes" id="UP001175261">
    <property type="component" value="Unassembled WGS sequence"/>
</dbReference>
<dbReference type="Pfam" id="PF02152">
    <property type="entry name" value="FolB"/>
    <property type="match status" value="1"/>
</dbReference>
<dbReference type="PANTHER" id="PTHR42844">
    <property type="entry name" value="DIHYDRONEOPTERIN ALDOLASE 1-RELATED"/>
    <property type="match status" value="1"/>
</dbReference>
<dbReference type="Gene3D" id="3.30.1130.10">
    <property type="match status" value="2"/>
</dbReference>
<accession>A0AA39GKE5</accession>
<dbReference type="AlphaFoldDB" id="A0AA39GKE5"/>
<evidence type="ECO:0000256" key="6">
    <source>
        <dbReference type="ARBA" id="ARBA00023239"/>
    </source>
</evidence>
<evidence type="ECO:0000256" key="1">
    <source>
        <dbReference type="ARBA" id="ARBA00001353"/>
    </source>
</evidence>
<dbReference type="GO" id="GO:0005737">
    <property type="term" value="C:cytoplasm"/>
    <property type="evidence" value="ECO:0007669"/>
    <property type="project" value="TreeGrafter"/>
</dbReference>
<comment type="catalytic activity">
    <reaction evidence="1">
        <text>7,8-dihydroneopterin = 6-hydroxymethyl-7,8-dihydropterin + glycolaldehyde</text>
        <dbReference type="Rhea" id="RHEA:10540"/>
        <dbReference type="ChEBI" id="CHEBI:17001"/>
        <dbReference type="ChEBI" id="CHEBI:17071"/>
        <dbReference type="ChEBI" id="CHEBI:44841"/>
        <dbReference type="EC" id="4.1.2.25"/>
    </reaction>
</comment>
<dbReference type="PANTHER" id="PTHR42844:SF1">
    <property type="entry name" value="DIHYDRONEOPTERIN ALDOLASE 1-RELATED"/>
    <property type="match status" value="1"/>
</dbReference>
<sequence length="292" mass="31534">MSGSRPPAKRYSLLSHARVLALAEDSPSIIRVRNLQVTLRGPKDAWGRAGKSQPALVSVEVRMRNSFGLSSEMDQVQADTVHYGLLAKGVLRIMEETNHSESLGSSVGTIWASFTGHADLKGSVPSGDPFLNIRQVEYLRVAIKVTKASLLGEGVSLSCAAAFADGVPTAVASSLEIHGLRIPTLVGVNANERTAKQIVLAHLRVEDFTDLKEDLHVDLEAVVTRVISESSFETLEALAQVVIAKLKKKHSDLVSEKRVSGEWLFGIELQKPIAVPFAEAACVELRGRAKVL</sequence>
<evidence type="ECO:0000256" key="4">
    <source>
        <dbReference type="ARBA" id="ARBA00013043"/>
    </source>
</evidence>
<evidence type="ECO:0000313" key="9">
    <source>
        <dbReference type="EMBL" id="KAK0387642.1"/>
    </source>
</evidence>
<reference evidence="9" key="1">
    <citation type="submission" date="2022-10" db="EMBL/GenBank/DDBJ databases">
        <title>Determination and structural analysis of whole genome sequence of Sarocladium strictum F4-1.</title>
        <authorList>
            <person name="Hu L."/>
            <person name="Jiang Y."/>
        </authorList>
    </citation>
    <scope>NUCLEOTIDE SEQUENCE</scope>
    <source>
        <strain evidence="9">F4-1</strain>
    </source>
</reference>
<evidence type="ECO:0000256" key="5">
    <source>
        <dbReference type="ARBA" id="ARBA00022909"/>
    </source>
</evidence>
<dbReference type="SMART" id="SM00905">
    <property type="entry name" value="FolB"/>
    <property type="match status" value="1"/>
</dbReference>
<dbReference type="EC" id="4.1.2.25" evidence="4"/>
<dbReference type="GO" id="GO:0004150">
    <property type="term" value="F:dihydroneopterin aldolase activity"/>
    <property type="evidence" value="ECO:0007669"/>
    <property type="project" value="UniProtKB-EC"/>
</dbReference>
<dbReference type="InterPro" id="IPR006156">
    <property type="entry name" value="Dihydroneopterin_aldolase"/>
</dbReference>
<dbReference type="EMBL" id="JAPDFR010000003">
    <property type="protein sequence ID" value="KAK0387642.1"/>
    <property type="molecule type" value="Genomic_DNA"/>
</dbReference>
<dbReference type="SUPFAM" id="SSF55620">
    <property type="entry name" value="Tetrahydrobiopterin biosynthesis enzymes-like"/>
    <property type="match status" value="1"/>
</dbReference>
<comment type="pathway">
    <text evidence="2">Cofactor biosynthesis; tetrahydrofolate biosynthesis; 2-amino-4-hydroxy-6-hydroxymethyl-7,8-dihydropteridine diphosphate from 7,8-dihydroneopterin triphosphate: step 3/4.</text>
</comment>
<evidence type="ECO:0000256" key="2">
    <source>
        <dbReference type="ARBA" id="ARBA00005013"/>
    </source>
</evidence>
<comment type="similarity">
    <text evidence="3">Belongs to the DHNA family.</text>
</comment>
<feature type="domain" description="Dihydroneopterin aldolase/epimerase" evidence="8">
    <location>
        <begin position="175"/>
        <end position="287"/>
    </location>
</feature>
<protein>
    <recommendedName>
        <fullName evidence="4">dihydroneopterin aldolase</fullName>
        <ecNumber evidence="4">4.1.2.25</ecNumber>
    </recommendedName>
    <alternativeName>
        <fullName evidence="7">7,8-dihydroneopterin aldolase</fullName>
    </alternativeName>
</protein>
<dbReference type="InterPro" id="IPR006157">
    <property type="entry name" value="FolB_dom"/>
</dbReference>
<organism evidence="9 10">
    <name type="scientific">Sarocladium strictum</name>
    <name type="common">Black bundle disease fungus</name>
    <name type="synonym">Acremonium strictum</name>
    <dbReference type="NCBI Taxonomy" id="5046"/>
    <lineage>
        <taxon>Eukaryota</taxon>
        <taxon>Fungi</taxon>
        <taxon>Dikarya</taxon>
        <taxon>Ascomycota</taxon>
        <taxon>Pezizomycotina</taxon>
        <taxon>Sordariomycetes</taxon>
        <taxon>Hypocreomycetidae</taxon>
        <taxon>Hypocreales</taxon>
        <taxon>Sarocladiaceae</taxon>
        <taxon>Sarocladium</taxon>
    </lineage>
</organism>
<comment type="caution">
    <text evidence="9">The sequence shown here is derived from an EMBL/GenBank/DDBJ whole genome shotgun (WGS) entry which is preliminary data.</text>
</comment>